<dbReference type="AlphaFoldDB" id="A0A2P2P683"/>
<dbReference type="EMBL" id="GGEC01069791">
    <property type="protein sequence ID" value="MBX50275.1"/>
    <property type="molecule type" value="Transcribed_RNA"/>
</dbReference>
<proteinExistence type="predicted"/>
<reference evidence="1" key="1">
    <citation type="submission" date="2018-02" db="EMBL/GenBank/DDBJ databases">
        <title>Rhizophora mucronata_Transcriptome.</title>
        <authorList>
            <person name="Meera S.P."/>
            <person name="Sreeshan A."/>
            <person name="Augustine A."/>
        </authorList>
    </citation>
    <scope>NUCLEOTIDE SEQUENCE</scope>
    <source>
        <tissue evidence="1">Leaf</tissue>
    </source>
</reference>
<sequence length="42" mass="4673">MAQNRGNWSSTSPMAVTARSLECRAGNKSLYPNISPVLFFNR</sequence>
<organism evidence="1">
    <name type="scientific">Rhizophora mucronata</name>
    <name type="common">Asiatic mangrove</name>
    <dbReference type="NCBI Taxonomy" id="61149"/>
    <lineage>
        <taxon>Eukaryota</taxon>
        <taxon>Viridiplantae</taxon>
        <taxon>Streptophyta</taxon>
        <taxon>Embryophyta</taxon>
        <taxon>Tracheophyta</taxon>
        <taxon>Spermatophyta</taxon>
        <taxon>Magnoliopsida</taxon>
        <taxon>eudicotyledons</taxon>
        <taxon>Gunneridae</taxon>
        <taxon>Pentapetalae</taxon>
        <taxon>rosids</taxon>
        <taxon>fabids</taxon>
        <taxon>Malpighiales</taxon>
        <taxon>Rhizophoraceae</taxon>
        <taxon>Rhizophora</taxon>
    </lineage>
</organism>
<evidence type="ECO:0000313" key="1">
    <source>
        <dbReference type="EMBL" id="MBX50275.1"/>
    </source>
</evidence>
<name>A0A2P2P683_RHIMU</name>
<accession>A0A2P2P683</accession>
<protein>
    <submittedName>
        <fullName evidence="1">Uncharacterized protein</fullName>
    </submittedName>
</protein>